<dbReference type="Proteomes" id="UP000054928">
    <property type="component" value="Unassembled WGS sequence"/>
</dbReference>
<protein>
    <submittedName>
        <fullName evidence="1">Uncharacterized protein</fullName>
    </submittedName>
</protein>
<dbReference type="GeneID" id="36403927"/>
<name>A0A0P1ADE7_PLAHL</name>
<keyword evidence="2" id="KW-1185">Reference proteome</keyword>
<dbReference type="AlphaFoldDB" id="A0A0P1ADE7"/>
<dbReference type="RefSeq" id="XP_024575190.1">
    <property type="nucleotide sequence ID" value="XM_024724299.1"/>
</dbReference>
<reference evidence="2" key="1">
    <citation type="submission" date="2014-09" db="EMBL/GenBank/DDBJ databases">
        <authorList>
            <person name="Sharma Rahul"/>
            <person name="Thines Marco"/>
        </authorList>
    </citation>
    <scope>NUCLEOTIDE SEQUENCE [LARGE SCALE GENOMIC DNA]</scope>
</reference>
<evidence type="ECO:0000313" key="2">
    <source>
        <dbReference type="Proteomes" id="UP000054928"/>
    </source>
</evidence>
<sequence>MSICVLDQVFEHLDETYIIILLDELFANTTKPVFGAMEIQRELRAVRAEIARSEACVRMELKNVQHLVKQKGHRQ</sequence>
<proteinExistence type="predicted"/>
<organism evidence="1 2">
    <name type="scientific">Plasmopara halstedii</name>
    <name type="common">Downy mildew of sunflower</name>
    <dbReference type="NCBI Taxonomy" id="4781"/>
    <lineage>
        <taxon>Eukaryota</taxon>
        <taxon>Sar</taxon>
        <taxon>Stramenopiles</taxon>
        <taxon>Oomycota</taxon>
        <taxon>Peronosporomycetes</taxon>
        <taxon>Peronosporales</taxon>
        <taxon>Peronosporaceae</taxon>
        <taxon>Plasmopara</taxon>
    </lineage>
</organism>
<accession>A0A0P1ADE7</accession>
<evidence type="ECO:0000313" key="1">
    <source>
        <dbReference type="EMBL" id="CEG38821.1"/>
    </source>
</evidence>
<dbReference type="EMBL" id="CCYD01000322">
    <property type="protein sequence ID" value="CEG38821.1"/>
    <property type="molecule type" value="Genomic_DNA"/>
</dbReference>